<proteinExistence type="inferred from homology"/>
<dbReference type="Pfam" id="PF14226">
    <property type="entry name" value="DIOX_N"/>
    <property type="match status" value="1"/>
</dbReference>
<dbReference type="GO" id="GO:0016491">
    <property type="term" value="F:oxidoreductase activity"/>
    <property type="evidence" value="ECO:0007669"/>
    <property type="project" value="UniProtKB-KW"/>
</dbReference>
<dbReference type="InterPro" id="IPR026992">
    <property type="entry name" value="DIOX_N"/>
</dbReference>
<protein>
    <submittedName>
        <fullName evidence="3">Clavaminate synthase-like protein</fullName>
    </submittedName>
</protein>
<dbReference type="Pfam" id="PF03171">
    <property type="entry name" value="2OG-FeII_Oxy"/>
    <property type="match status" value="1"/>
</dbReference>
<reference evidence="4" key="1">
    <citation type="journal article" date="2017" name="Nat. Ecol. Evol.">
        <title>Genome expansion and lineage-specific genetic innovations in the forest pathogenic fungi Armillaria.</title>
        <authorList>
            <person name="Sipos G."/>
            <person name="Prasanna A.N."/>
            <person name="Walter M.C."/>
            <person name="O'Connor E."/>
            <person name="Balint B."/>
            <person name="Krizsan K."/>
            <person name="Kiss B."/>
            <person name="Hess J."/>
            <person name="Varga T."/>
            <person name="Slot J."/>
            <person name="Riley R."/>
            <person name="Boka B."/>
            <person name="Rigling D."/>
            <person name="Barry K."/>
            <person name="Lee J."/>
            <person name="Mihaltcheva S."/>
            <person name="LaButti K."/>
            <person name="Lipzen A."/>
            <person name="Waldron R."/>
            <person name="Moloney N.M."/>
            <person name="Sperisen C."/>
            <person name="Kredics L."/>
            <person name="Vagvoelgyi C."/>
            <person name="Patrignani A."/>
            <person name="Fitzpatrick D."/>
            <person name="Nagy I."/>
            <person name="Doyle S."/>
            <person name="Anderson J.B."/>
            <person name="Grigoriev I.V."/>
            <person name="Gueldener U."/>
            <person name="Muensterkoetter M."/>
            <person name="Nagy L.G."/>
        </authorList>
    </citation>
    <scope>NUCLEOTIDE SEQUENCE [LARGE SCALE GENOMIC DNA]</scope>
    <source>
        <strain evidence="4">28-4</strain>
    </source>
</reference>
<gene>
    <name evidence="3" type="ORF">ARMSODRAFT_955736</name>
</gene>
<feature type="domain" description="Fe2OG dioxygenase" evidence="2">
    <location>
        <begin position="136"/>
        <end position="261"/>
    </location>
</feature>
<dbReference type="PROSITE" id="PS51471">
    <property type="entry name" value="FE2OG_OXY"/>
    <property type="match status" value="1"/>
</dbReference>
<keyword evidence="1" id="KW-0560">Oxidoreductase</keyword>
<organism evidence="3 4">
    <name type="scientific">Armillaria solidipes</name>
    <dbReference type="NCBI Taxonomy" id="1076256"/>
    <lineage>
        <taxon>Eukaryota</taxon>
        <taxon>Fungi</taxon>
        <taxon>Dikarya</taxon>
        <taxon>Basidiomycota</taxon>
        <taxon>Agaricomycotina</taxon>
        <taxon>Agaricomycetes</taxon>
        <taxon>Agaricomycetidae</taxon>
        <taxon>Agaricales</taxon>
        <taxon>Marasmiineae</taxon>
        <taxon>Physalacriaceae</taxon>
        <taxon>Armillaria</taxon>
    </lineage>
</organism>
<keyword evidence="4" id="KW-1185">Reference proteome</keyword>
<dbReference type="Proteomes" id="UP000218334">
    <property type="component" value="Unassembled WGS sequence"/>
</dbReference>
<dbReference type="PANTHER" id="PTHR47990">
    <property type="entry name" value="2-OXOGLUTARATE (2OG) AND FE(II)-DEPENDENT OXYGENASE SUPERFAMILY PROTEIN-RELATED"/>
    <property type="match status" value="1"/>
</dbReference>
<dbReference type="GO" id="GO:0046872">
    <property type="term" value="F:metal ion binding"/>
    <property type="evidence" value="ECO:0007669"/>
    <property type="project" value="UniProtKB-KW"/>
</dbReference>
<evidence type="ECO:0000256" key="1">
    <source>
        <dbReference type="RuleBase" id="RU003682"/>
    </source>
</evidence>
<dbReference type="EMBL" id="KZ293425">
    <property type="protein sequence ID" value="PBK70997.1"/>
    <property type="molecule type" value="Genomic_DNA"/>
</dbReference>
<dbReference type="SUPFAM" id="SSF51197">
    <property type="entry name" value="Clavaminate synthase-like"/>
    <property type="match status" value="1"/>
</dbReference>
<evidence type="ECO:0000259" key="2">
    <source>
        <dbReference type="PROSITE" id="PS51471"/>
    </source>
</evidence>
<sequence length="314" mass="35482">MAARPVPYISLRNFDHRKDEIAKELIDATENVGFFVLVDQESPSKQDISDMFELSARYFVLPEEIKAKIPFIRDENCGWEKDAQVRPSTGVADPKESLQLQAFRADTYWPTDLPDIPEFREKCLEFMDKTQTLSLKILSFFAVALGFPPDFFTEAHDTRLWGPNSWRAGAHTDFDCLTLLYQQDGGDGLEVCPGREAHTSFAQGDDWTPVPARTGDITVNIGDMLMAWSEDRFKSLFHRVRAPGPNDNQKPRLSIGYFNQPRPGVLVDGPTHKYAAQTAKEYIVNAMHRNYLAAQQLKKEQQAVVIDSPVVAVA</sequence>
<keyword evidence="1" id="KW-0408">Iron</keyword>
<dbReference type="STRING" id="1076256.A0A2H3C2E0"/>
<dbReference type="Gene3D" id="2.60.120.330">
    <property type="entry name" value="B-lactam Antibiotic, Isopenicillin N Synthase, Chain"/>
    <property type="match status" value="1"/>
</dbReference>
<evidence type="ECO:0000313" key="3">
    <source>
        <dbReference type="EMBL" id="PBK70997.1"/>
    </source>
</evidence>
<dbReference type="InterPro" id="IPR044861">
    <property type="entry name" value="IPNS-like_FE2OG_OXY"/>
</dbReference>
<keyword evidence="1" id="KW-0479">Metal-binding</keyword>
<dbReference type="InterPro" id="IPR027443">
    <property type="entry name" value="IPNS-like_sf"/>
</dbReference>
<accession>A0A2H3C2E0</accession>
<dbReference type="InterPro" id="IPR005123">
    <property type="entry name" value="Oxoglu/Fe-dep_dioxygenase_dom"/>
</dbReference>
<comment type="similarity">
    <text evidence="1">Belongs to the iron/ascorbate-dependent oxidoreductase family.</text>
</comment>
<dbReference type="AlphaFoldDB" id="A0A2H3C2E0"/>
<dbReference type="InterPro" id="IPR050231">
    <property type="entry name" value="Iron_ascorbate_oxido_reductase"/>
</dbReference>
<name>A0A2H3C2E0_9AGAR</name>
<evidence type="ECO:0000313" key="4">
    <source>
        <dbReference type="Proteomes" id="UP000218334"/>
    </source>
</evidence>